<evidence type="ECO:0000256" key="7">
    <source>
        <dbReference type="ARBA" id="ARBA00023136"/>
    </source>
</evidence>
<keyword evidence="10" id="KW-1185">Reference proteome</keyword>
<sequence>MTMGQPFDKPFTFDRTIRLLISVLAVGAALYFLYLLKGVLLPFFVAWLLAYMLNPLVRFYQRKLKLPHSIAVVLTLLSVAGMFTLLGFILVPLIENEIWQINNLIATYDLSAISQNRIPVSVADIIGRYVDYKELQSTLSKDNLVEIIQYVSPAVESLFSGTISFLFGLTVVFIVILYLIFILLDYDKINELWRFLIPPKYRPIVGRITLDVETSMNKYFRHQAFICCILAVLYATGFQVIGLPMAIMFGLFVGLVHMIPYLQVITFPPAILLCWLRASQTADSFWVMLGLVALIYVIVQCIMDLFLVPRIMGRAMGLNPAIILLSLSVWGSLLGIVGMIIAIPLTTMLLSYYKEFITSAEKLQAVEEAQQEIPFDES</sequence>
<keyword evidence="5 8" id="KW-0812">Transmembrane</keyword>
<evidence type="ECO:0000256" key="2">
    <source>
        <dbReference type="ARBA" id="ARBA00009773"/>
    </source>
</evidence>
<feature type="transmembrane region" description="Helical" evidence="8">
    <location>
        <begin position="258"/>
        <end position="278"/>
    </location>
</feature>
<dbReference type="Pfam" id="PF01594">
    <property type="entry name" value="AI-2E_transport"/>
    <property type="match status" value="1"/>
</dbReference>
<comment type="similarity">
    <text evidence="2">Belongs to the autoinducer-2 exporter (AI-2E) (TC 2.A.86) family.</text>
</comment>
<feature type="transmembrane region" description="Helical" evidence="8">
    <location>
        <begin position="327"/>
        <end position="353"/>
    </location>
</feature>
<evidence type="ECO:0000256" key="5">
    <source>
        <dbReference type="ARBA" id="ARBA00022692"/>
    </source>
</evidence>
<evidence type="ECO:0000313" key="9">
    <source>
        <dbReference type="EMBL" id="MFC4673568.1"/>
    </source>
</evidence>
<evidence type="ECO:0000256" key="4">
    <source>
        <dbReference type="ARBA" id="ARBA00022475"/>
    </source>
</evidence>
<dbReference type="PANTHER" id="PTHR21716:SF53">
    <property type="entry name" value="PERMEASE PERM-RELATED"/>
    <property type="match status" value="1"/>
</dbReference>
<name>A0ABV9KUB7_9BACT</name>
<dbReference type="RefSeq" id="WP_379994975.1">
    <property type="nucleotide sequence ID" value="NZ_JBHSGN010000058.1"/>
</dbReference>
<proteinExistence type="inferred from homology"/>
<dbReference type="PANTHER" id="PTHR21716">
    <property type="entry name" value="TRANSMEMBRANE PROTEIN"/>
    <property type="match status" value="1"/>
</dbReference>
<feature type="transmembrane region" description="Helical" evidence="8">
    <location>
        <begin position="69"/>
        <end position="94"/>
    </location>
</feature>
<feature type="transmembrane region" description="Helical" evidence="8">
    <location>
        <begin position="40"/>
        <end position="57"/>
    </location>
</feature>
<evidence type="ECO:0000256" key="3">
    <source>
        <dbReference type="ARBA" id="ARBA00022448"/>
    </source>
</evidence>
<feature type="transmembrane region" description="Helical" evidence="8">
    <location>
        <begin position="163"/>
        <end position="184"/>
    </location>
</feature>
<gene>
    <name evidence="9" type="ORF">ACFO6W_07675</name>
</gene>
<keyword evidence="7 8" id="KW-0472">Membrane</keyword>
<protein>
    <submittedName>
        <fullName evidence="9">AI-2E family transporter</fullName>
    </submittedName>
</protein>
<evidence type="ECO:0000256" key="6">
    <source>
        <dbReference type="ARBA" id="ARBA00022989"/>
    </source>
</evidence>
<keyword evidence="4" id="KW-1003">Cell membrane</keyword>
<evidence type="ECO:0000256" key="1">
    <source>
        <dbReference type="ARBA" id="ARBA00004651"/>
    </source>
</evidence>
<dbReference type="EMBL" id="JBHSGN010000058">
    <property type="protein sequence ID" value="MFC4673568.1"/>
    <property type="molecule type" value="Genomic_DNA"/>
</dbReference>
<feature type="transmembrane region" description="Helical" evidence="8">
    <location>
        <begin position="224"/>
        <end position="252"/>
    </location>
</feature>
<organism evidence="9 10">
    <name type="scientific">Dysgonomonas termitidis</name>
    <dbReference type="NCBI Taxonomy" id="1516126"/>
    <lineage>
        <taxon>Bacteria</taxon>
        <taxon>Pseudomonadati</taxon>
        <taxon>Bacteroidota</taxon>
        <taxon>Bacteroidia</taxon>
        <taxon>Bacteroidales</taxon>
        <taxon>Dysgonomonadaceae</taxon>
        <taxon>Dysgonomonas</taxon>
    </lineage>
</organism>
<feature type="transmembrane region" description="Helical" evidence="8">
    <location>
        <begin position="16"/>
        <end position="34"/>
    </location>
</feature>
<comment type="caution">
    <text evidence="9">The sequence shown here is derived from an EMBL/GenBank/DDBJ whole genome shotgun (WGS) entry which is preliminary data.</text>
</comment>
<keyword evidence="6 8" id="KW-1133">Transmembrane helix</keyword>
<dbReference type="Proteomes" id="UP001596023">
    <property type="component" value="Unassembled WGS sequence"/>
</dbReference>
<accession>A0ABV9KUB7</accession>
<evidence type="ECO:0000313" key="10">
    <source>
        <dbReference type="Proteomes" id="UP001596023"/>
    </source>
</evidence>
<evidence type="ECO:0000256" key="8">
    <source>
        <dbReference type="SAM" id="Phobius"/>
    </source>
</evidence>
<dbReference type="InterPro" id="IPR002549">
    <property type="entry name" value="AI-2E-like"/>
</dbReference>
<feature type="transmembrane region" description="Helical" evidence="8">
    <location>
        <begin position="285"/>
        <end position="307"/>
    </location>
</feature>
<reference evidence="10" key="1">
    <citation type="journal article" date="2019" name="Int. J. Syst. Evol. Microbiol.">
        <title>The Global Catalogue of Microorganisms (GCM) 10K type strain sequencing project: providing services to taxonomists for standard genome sequencing and annotation.</title>
        <authorList>
            <consortium name="The Broad Institute Genomics Platform"/>
            <consortium name="The Broad Institute Genome Sequencing Center for Infectious Disease"/>
            <person name="Wu L."/>
            <person name="Ma J."/>
        </authorList>
    </citation>
    <scope>NUCLEOTIDE SEQUENCE [LARGE SCALE GENOMIC DNA]</scope>
    <source>
        <strain evidence="10">CCUG 66188</strain>
    </source>
</reference>
<keyword evidence="3" id="KW-0813">Transport</keyword>
<comment type="subcellular location">
    <subcellularLocation>
        <location evidence="1">Cell membrane</location>
        <topology evidence="1">Multi-pass membrane protein</topology>
    </subcellularLocation>
</comment>